<reference evidence="12" key="2">
    <citation type="submission" date="2015-01" db="EMBL/GenBank/DDBJ databases">
        <title>Evolutionary Origins and Diversification of the Mycorrhizal Mutualists.</title>
        <authorList>
            <consortium name="DOE Joint Genome Institute"/>
            <consortium name="Mycorrhizal Genomics Consortium"/>
            <person name="Kohler A."/>
            <person name="Kuo A."/>
            <person name="Nagy L.G."/>
            <person name="Floudas D."/>
            <person name="Copeland A."/>
            <person name="Barry K.W."/>
            <person name="Cichocki N."/>
            <person name="Veneault-Fourrey C."/>
            <person name="LaButti K."/>
            <person name="Lindquist E.A."/>
            <person name="Lipzen A."/>
            <person name="Lundell T."/>
            <person name="Morin E."/>
            <person name="Murat C."/>
            <person name="Riley R."/>
            <person name="Ohm R."/>
            <person name="Sun H."/>
            <person name="Tunlid A."/>
            <person name="Henrissat B."/>
            <person name="Grigoriev I.V."/>
            <person name="Hibbett D.S."/>
            <person name="Martin F."/>
        </authorList>
    </citation>
    <scope>NUCLEOTIDE SEQUENCE [LARGE SCALE GENOMIC DNA]</scope>
    <source>
        <strain evidence="12">F 1598</strain>
    </source>
</reference>
<accession>A0A0C3F2K9</accession>
<evidence type="ECO:0000313" key="12">
    <source>
        <dbReference type="Proteomes" id="UP000054166"/>
    </source>
</evidence>
<dbReference type="PANTHER" id="PTHR11685">
    <property type="entry name" value="RBR FAMILY RING FINGER AND IBR DOMAIN-CONTAINING"/>
    <property type="match status" value="1"/>
</dbReference>
<dbReference type="PROSITE" id="PS51873">
    <property type="entry name" value="TRIAD"/>
    <property type="match status" value="1"/>
</dbReference>
<evidence type="ECO:0000256" key="2">
    <source>
        <dbReference type="ARBA" id="ARBA00012251"/>
    </source>
</evidence>
<keyword evidence="8" id="KW-0862">Zinc</keyword>
<dbReference type="Pfam" id="PF01485">
    <property type="entry name" value="IBR"/>
    <property type="match status" value="2"/>
</dbReference>
<dbReference type="HOGENOM" id="CLU_030441_0_0_1"/>
<evidence type="ECO:0000256" key="3">
    <source>
        <dbReference type="ARBA" id="ARBA00022679"/>
    </source>
</evidence>
<dbReference type="InterPro" id="IPR031127">
    <property type="entry name" value="E3_UB_ligase_RBR"/>
</dbReference>
<keyword evidence="3" id="KW-0808">Transferase</keyword>
<dbReference type="AlphaFoldDB" id="A0A0C3F2K9"/>
<protein>
    <recommendedName>
        <fullName evidence="2">RBR-type E3 ubiquitin transferase</fullName>
        <ecNumber evidence="2">2.3.2.31</ecNumber>
    </recommendedName>
</protein>
<dbReference type="Gene3D" id="1.20.120.1750">
    <property type="match status" value="1"/>
</dbReference>
<dbReference type="GO" id="GO:0016567">
    <property type="term" value="P:protein ubiquitination"/>
    <property type="evidence" value="ECO:0007669"/>
    <property type="project" value="InterPro"/>
</dbReference>
<name>A0A0C3F2K9_PILCF</name>
<dbReference type="EC" id="2.3.2.31" evidence="2"/>
<comment type="catalytic activity">
    <reaction evidence="1">
        <text>[E2 ubiquitin-conjugating enzyme]-S-ubiquitinyl-L-cysteine + [acceptor protein]-L-lysine = [E2 ubiquitin-conjugating enzyme]-L-cysteine + [acceptor protein]-N(6)-ubiquitinyl-L-lysine.</text>
        <dbReference type="EC" id="2.3.2.31"/>
    </reaction>
</comment>
<dbReference type="SMART" id="SM00647">
    <property type="entry name" value="IBR"/>
    <property type="match status" value="2"/>
</dbReference>
<evidence type="ECO:0000256" key="8">
    <source>
        <dbReference type="ARBA" id="ARBA00022833"/>
    </source>
</evidence>
<evidence type="ECO:0000259" key="10">
    <source>
        <dbReference type="PROSITE" id="PS51873"/>
    </source>
</evidence>
<keyword evidence="6" id="KW-0863">Zinc-finger</keyword>
<evidence type="ECO:0000313" key="11">
    <source>
        <dbReference type="EMBL" id="KIM74131.1"/>
    </source>
</evidence>
<dbReference type="InterPro" id="IPR044066">
    <property type="entry name" value="TRIAD_supradom"/>
</dbReference>
<organism evidence="11 12">
    <name type="scientific">Piloderma croceum (strain F 1598)</name>
    <dbReference type="NCBI Taxonomy" id="765440"/>
    <lineage>
        <taxon>Eukaryota</taxon>
        <taxon>Fungi</taxon>
        <taxon>Dikarya</taxon>
        <taxon>Basidiomycota</taxon>
        <taxon>Agaricomycotina</taxon>
        <taxon>Agaricomycetes</taxon>
        <taxon>Agaricomycetidae</taxon>
        <taxon>Atheliales</taxon>
        <taxon>Atheliaceae</taxon>
        <taxon>Piloderma</taxon>
    </lineage>
</organism>
<gene>
    <name evidence="11" type="ORF">PILCRDRAFT_828552</name>
</gene>
<dbReference type="Proteomes" id="UP000054166">
    <property type="component" value="Unassembled WGS sequence"/>
</dbReference>
<evidence type="ECO:0000256" key="6">
    <source>
        <dbReference type="ARBA" id="ARBA00022771"/>
    </source>
</evidence>
<evidence type="ECO:0000256" key="4">
    <source>
        <dbReference type="ARBA" id="ARBA00022723"/>
    </source>
</evidence>
<keyword evidence="5" id="KW-0677">Repeat</keyword>
<dbReference type="OrthoDB" id="9977870at2759"/>
<evidence type="ECO:0000256" key="7">
    <source>
        <dbReference type="ARBA" id="ARBA00022786"/>
    </source>
</evidence>
<dbReference type="CDD" id="cd22582">
    <property type="entry name" value="BRcat_RBR_unk"/>
    <property type="match status" value="1"/>
</dbReference>
<dbReference type="STRING" id="765440.A0A0C3F2K9"/>
<sequence>MAVANDLLSELLIAQLLQEDLDLWTFAVEAEKIQLDGILTSSAPDTMDHNMEITCPFVSEPPVDDGDLALAIFAADARLTSDAAYVESLQLSEEASFVASRQYAQTVAAAEKKLLLDTEFARKLQDAENAGTAKSGILEDADSILGPHAIDAIMAPDPNSKGKGKMVLHNIDDQPEQAQSIVEDVPIALPYFSCGICREPFQETFSPISASLSANSSSRLSFGLRLPCPRLHTYCISCLSSYIHHKIEPDGESQDTMAFPIRCPECPVTEWVDGIPDDVAQKILDEKSLLIWYHRKLLDSLPRYYCPNPRCSTLLELHEEPSDPRAVCPYCEVLICVPCRVEWHQNLSCENFQALAPDERSPEDQLVLQLAKAENWRRCPNCSHIVELTMGCNHVTCRCGTHFCFRCGSHWDIKKGRCTRNPSCELWDEEMLLEIRERERERQHAQQPQGQPAPPVIPLQPGPLVPAAVVHGTFEWLDNANIVGNHPFTTRMVQRLNCGYCHARLNSVADLRYHLTHVRRHSVYACCGRLFEDANAYEQHQQAVGLGRHFHRVARP</sequence>
<keyword evidence="4" id="KW-0479">Metal-binding</keyword>
<dbReference type="EMBL" id="KN833066">
    <property type="protein sequence ID" value="KIM74131.1"/>
    <property type="molecule type" value="Genomic_DNA"/>
</dbReference>
<proteinExistence type="predicted"/>
<keyword evidence="12" id="KW-1185">Reference proteome</keyword>
<dbReference type="InParanoid" id="A0A0C3F2K9"/>
<evidence type="ECO:0000256" key="9">
    <source>
        <dbReference type="SAM" id="MobiDB-lite"/>
    </source>
</evidence>
<feature type="region of interest" description="Disordered" evidence="9">
    <location>
        <begin position="439"/>
        <end position="458"/>
    </location>
</feature>
<evidence type="ECO:0000256" key="1">
    <source>
        <dbReference type="ARBA" id="ARBA00001798"/>
    </source>
</evidence>
<dbReference type="GO" id="GO:0008270">
    <property type="term" value="F:zinc ion binding"/>
    <property type="evidence" value="ECO:0007669"/>
    <property type="project" value="UniProtKB-KW"/>
</dbReference>
<dbReference type="CDD" id="cd22584">
    <property type="entry name" value="Rcat_RBR_unk"/>
    <property type="match status" value="1"/>
</dbReference>
<evidence type="ECO:0000256" key="5">
    <source>
        <dbReference type="ARBA" id="ARBA00022737"/>
    </source>
</evidence>
<dbReference type="InterPro" id="IPR002867">
    <property type="entry name" value="IBR_dom"/>
</dbReference>
<feature type="domain" description="RING-type" evidence="10">
    <location>
        <begin position="190"/>
        <end position="428"/>
    </location>
</feature>
<dbReference type="GO" id="GO:0061630">
    <property type="term" value="F:ubiquitin protein ligase activity"/>
    <property type="evidence" value="ECO:0007669"/>
    <property type="project" value="UniProtKB-EC"/>
</dbReference>
<dbReference type="SUPFAM" id="SSF57850">
    <property type="entry name" value="RING/U-box"/>
    <property type="match status" value="3"/>
</dbReference>
<keyword evidence="7" id="KW-0833">Ubl conjugation pathway</keyword>
<reference evidence="11 12" key="1">
    <citation type="submission" date="2014-04" db="EMBL/GenBank/DDBJ databases">
        <authorList>
            <consortium name="DOE Joint Genome Institute"/>
            <person name="Kuo A."/>
            <person name="Tarkka M."/>
            <person name="Buscot F."/>
            <person name="Kohler A."/>
            <person name="Nagy L.G."/>
            <person name="Floudas D."/>
            <person name="Copeland A."/>
            <person name="Barry K.W."/>
            <person name="Cichocki N."/>
            <person name="Veneault-Fourrey C."/>
            <person name="LaButti K."/>
            <person name="Lindquist E.A."/>
            <person name="Lipzen A."/>
            <person name="Lundell T."/>
            <person name="Morin E."/>
            <person name="Murat C."/>
            <person name="Sun H."/>
            <person name="Tunlid A."/>
            <person name="Henrissat B."/>
            <person name="Grigoriev I.V."/>
            <person name="Hibbett D.S."/>
            <person name="Martin F."/>
            <person name="Nordberg H.P."/>
            <person name="Cantor M.N."/>
            <person name="Hua S.X."/>
        </authorList>
    </citation>
    <scope>NUCLEOTIDE SEQUENCE [LARGE SCALE GENOMIC DNA]</scope>
    <source>
        <strain evidence="11 12">F 1598</strain>
    </source>
</reference>